<feature type="region of interest" description="Disordered" evidence="1">
    <location>
        <begin position="570"/>
        <end position="589"/>
    </location>
</feature>
<feature type="compositionally biased region" description="Low complexity" evidence="1">
    <location>
        <begin position="28"/>
        <end position="38"/>
    </location>
</feature>
<dbReference type="AlphaFoldDB" id="A0AAD9FTK6"/>
<feature type="region of interest" description="Disordered" evidence="1">
    <location>
        <begin position="427"/>
        <end position="452"/>
    </location>
</feature>
<name>A0AAD9FTK6_PAPLA</name>
<feature type="region of interest" description="Disordered" evidence="1">
    <location>
        <begin position="210"/>
        <end position="408"/>
    </location>
</feature>
<feature type="compositionally biased region" description="Low complexity" evidence="1">
    <location>
        <begin position="427"/>
        <end position="437"/>
    </location>
</feature>
<gene>
    <name evidence="2" type="ORF">DB88DRAFT_509520</name>
</gene>
<feature type="compositionally biased region" description="Polar residues" evidence="1">
    <location>
        <begin position="297"/>
        <end position="311"/>
    </location>
</feature>
<evidence type="ECO:0000313" key="2">
    <source>
        <dbReference type="EMBL" id="KAK1925871.1"/>
    </source>
</evidence>
<evidence type="ECO:0000313" key="3">
    <source>
        <dbReference type="Proteomes" id="UP001182556"/>
    </source>
</evidence>
<comment type="caution">
    <text evidence="2">The sequence shown here is derived from an EMBL/GenBank/DDBJ whole genome shotgun (WGS) entry which is preliminary data.</text>
</comment>
<sequence length="589" mass="60547">MLLLTPFGSQLPVGALGVSAGSSPDTLGMSRGSSSMGRTPPQARGASMVPSPTSTGAPLGHTQRHAPRTRHQSLGLPPPLAGPSPLASAPMTTIPSASEAGSSSGQESVASSREASAQGYVGMEEDLPSLVGGTPGTVPMTRSTSLPVMTLRELEALQEKDEALGIAPGRGWAWMSSKECVIEETSPVASNNSLTPPSAQRSFFPFTAFSDPFAPGPTQSSPQVPLAPSHSSSGMSRHTPPMSTHQHQPTATLAGYHYSPTFNDSRRMSEAPPVDLGSHPSSPATTIGRRPSAPVYNASTARSSFGGSERSSAAPGASLMGTSPRDVGGGELKADFEPVRTGRPDSERPKIIRYKSLPGRHEGLGLDIVVRPRGPSASGTSTSDSSGESHRGSDTTAPGRRRSTRSRLSGTWVELDVVESLAATDLASTSTSPLSSARHSITSVGSPPTLISSSATSSIPESLFLVEEITSRAHLAEFGAGVGQGQTGGSAMAKSKGRVRQESVDPAAAAYFGFGPPSVGYVAQLAQGGWNATFPRRGSLAVLTRTALGPWASGTDLGGLGVGGKEAVEGGAKHWSDRRGSWAEGWSKS</sequence>
<feature type="compositionally biased region" description="Low complexity" evidence="1">
    <location>
        <begin position="374"/>
        <end position="386"/>
    </location>
</feature>
<dbReference type="Proteomes" id="UP001182556">
    <property type="component" value="Unassembled WGS sequence"/>
</dbReference>
<feature type="compositionally biased region" description="Basic residues" evidence="1">
    <location>
        <begin position="62"/>
        <end position="71"/>
    </location>
</feature>
<feature type="compositionally biased region" description="Basic and acidic residues" evidence="1">
    <location>
        <begin position="570"/>
        <end position="581"/>
    </location>
</feature>
<feature type="region of interest" description="Disordered" evidence="1">
    <location>
        <begin position="12"/>
        <end position="117"/>
    </location>
</feature>
<feature type="compositionally biased region" description="Low complexity" evidence="1">
    <location>
        <begin position="83"/>
        <end position="112"/>
    </location>
</feature>
<keyword evidence="3" id="KW-1185">Reference proteome</keyword>
<proteinExistence type="predicted"/>
<feature type="compositionally biased region" description="Polar residues" evidence="1">
    <location>
        <begin position="217"/>
        <end position="251"/>
    </location>
</feature>
<reference evidence="2" key="1">
    <citation type="submission" date="2023-02" db="EMBL/GenBank/DDBJ databases">
        <title>Identification and recombinant expression of a fungal hydrolase from Papiliotrema laurentii that hydrolyzes apple cutin and clears colloidal polyester polyurethane.</title>
        <authorList>
            <consortium name="DOE Joint Genome Institute"/>
            <person name="Roman V.A."/>
            <person name="Bojanowski C."/>
            <person name="Crable B.R."/>
            <person name="Wagner D.N."/>
            <person name="Hung C.S."/>
            <person name="Nadeau L.J."/>
            <person name="Schratz L."/>
            <person name="Haridas S."/>
            <person name="Pangilinan J."/>
            <person name="Lipzen A."/>
            <person name="Na H."/>
            <person name="Yan M."/>
            <person name="Ng V."/>
            <person name="Grigoriev I.V."/>
            <person name="Spatafora J.W."/>
            <person name="Barlow D."/>
            <person name="Biffinger J."/>
            <person name="Kelley-Loughnane N."/>
            <person name="Varaljay V.A."/>
            <person name="Crookes-Goodson W.J."/>
        </authorList>
    </citation>
    <scope>NUCLEOTIDE SEQUENCE</scope>
    <source>
        <strain evidence="2">5307AH</strain>
    </source>
</reference>
<protein>
    <submittedName>
        <fullName evidence="2">Uncharacterized protein</fullName>
    </submittedName>
</protein>
<organism evidence="2 3">
    <name type="scientific">Papiliotrema laurentii</name>
    <name type="common">Cryptococcus laurentii</name>
    <dbReference type="NCBI Taxonomy" id="5418"/>
    <lineage>
        <taxon>Eukaryota</taxon>
        <taxon>Fungi</taxon>
        <taxon>Dikarya</taxon>
        <taxon>Basidiomycota</taxon>
        <taxon>Agaricomycotina</taxon>
        <taxon>Tremellomycetes</taxon>
        <taxon>Tremellales</taxon>
        <taxon>Rhynchogastremaceae</taxon>
        <taxon>Papiliotrema</taxon>
    </lineage>
</organism>
<dbReference type="EMBL" id="JAODAN010000003">
    <property type="protein sequence ID" value="KAK1925871.1"/>
    <property type="molecule type" value="Genomic_DNA"/>
</dbReference>
<evidence type="ECO:0000256" key="1">
    <source>
        <dbReference type="SAM" id="MobiDB-lite"/>
    </source>
</evidence>
<accession>A0AAD9FTK6</accession>
<feature type="compositionally biased region" description="Basic and acidic residues" evidence="1">
    <location>
        <begin position="332"/>
        <end position="350"/>
    </location>
</feature>